<dbReference type="InterPro" id="IPR008284">
    <property type="entry name" value="MoCF_biosynth_CS"/>
</dbReference>
<comment type="cofactor">
    <cofactor evidence="6">
        <name>Mg(2+)</name>
        <dbReference type="ChEBI" id="CHEBI:18420"/>
    </cofactor>
</comment>
<dbReference type="PANTHER" id="PTHR10192">
    <property type="entry name" value="MOLYBDOPTERIN BIOSYNTHESIS PROTEIN"/>
    <property type="match status" value="1"/>
</dbReference>
<dbReference type="Pfam" id="PF03454">
    <property type="entry name" value="MoeA_C"/>
    <property type="match status" value="1"/>
</dbReference>
<dbReference type="Gene3D" id="3.90.105.10">
    <property type="entry name" value="Molybdopterin biosynthesis moea protein, domain 2"/>
    <property type="match status" value="1"/>
</dbReference>
<evidence type="ECO:0000256" key="6">
    <source>
        <dbReference type="RuleBase" id="RU365090"/>
    </source>
</evidence>
<dbReference type="EMBL" id="MQVX01000001">
    <property type="protein sequence ID" value="PQJ15014.1"/>
    <property type="molecule type" value="Genomic_DNA"/>
</dbReference>
<keyword evidence="6" id="KW-0479">Metal-binding</keyword>
<reference evidence="9" key="1">
    <citation type="submission" date="2016-11" db="EMBL/GenBank/DDBJ databases">
        <title>Trade-off between light-utilization and light-protection in marine flavobacteria.</title>
        <authorList>
            <person name="Kumagai Y."/>
            <person name="Yoshizawa S."/>
            <person name="Kogure K."/>
        </authorList>
    </citation>
    <scope>NUCLEOTIDE SEQUENCE [LARGE SCALE GENOMIC DNA]</scope>
    <source>
        <strain evidence="9">SG-18</strain>
    </source>
</reference>
<dbReference type="InterPro" id="IPR005110">
    <property type="entry name" value="MoeA_linker/N"/>
</dbReference>
<dbReference type="RefSeq" id="WP_105000666.1">
    <property type="nucleotide sequence ID" value="NZ_MQVX01000001.1"/>
</dbReference>
<dbReference type="InterPro" id="IPR038987">
    <property type="entry name" value="MoeA-like"/>
</dbReference>
<dbReference type="SUPFAM" id="SSF63882">
    <property type="entry name" value="MoeA N-terminal region -like"/>
    <property type="match status" value="1"/>
</dbReference>
<comment type="catalytic activity">
    <reaction evidence="5">
        <text>adenylyl-molybdopterin + molybdate = Mo-molybdopterin + AMP + H(+)</text>
        <dbReference type="Rhea" id="RHEA:35047"/>
        <dbReference type="ChEBI" id="CHEBI:15378"/>
        <dbReference type="ChEBI" id="CHEBI:36264"/>
        <dbReference type="ChEBI" id="CHEBI:62727"/>
        <dbReference type="ChEBI" id="CHEBI:71302"/>
        <dbReference type="ChEBI" id="CHEBI:456215"/>
        <dbReference type="EC" id="2.10.1.1"/>
    </reaction>
</comment>
<dbReference type="Pfam" id="PF03453">
    <property type="entry name" value="MoeA_N"/>
    <property type="match status" value="1"/>
</dbReference>
<dbReference type="SUPFAM" id="SSF63867">
    <property type="entry name" value="MoeA C-terminal domain-like"/>
    <property type="match status" value="1"/>
</dbReference>
<keyword evidence="6" id="KW-0808">Transferase</keyword>
<evidence type="ECO:0000256" key="1">
    <source>
        <dbReference type="ARBA" id="ARBA00002901"/>
    </source>
</evidence>
<dbReference type="Proteomes" id="UP000239366">
    <property type="component" value="Unassembled WGS sequence"/>
</dbReference>
<evidence type="ECO:0000256" key="3">
    <source>
        <dbReference type="ARBA" id="ARBA00010763"/>
    </source>
</evidence>
<gene>
    <name evidence="8" type="ORF">BST99_04045</name>
</gene>
<evidence type="ECO:0000256" key="5">
    <source>
        <dbReference type="ARBA" id="ARBA00047317"/>
    </source>
</evidence>
<protein>
    <recommendedName>
        <fullName evidence="6">Molybdopterin molybdenumtransferase</fullName>
        <ecNumber evidence="6">2.10.1.1</ecNumber>
    </recommendedName>
</protein>
<evidence type="ECO:0000256" key="4">
    <source>
        <dbReference type="ARBA" id="ARBA00023150"/>
    </source>
</evidence>
<comment type="pathway">
    <text evidence="2 6">Cofactor biosynthesis; molybdopterin biosynthesis.</text>
</comment>
<evidence type="ECO:0000256" key="2">
    <source>
        <dbReference type="ARBA" id="ARBA00005046"/>
    </source>
</evidence>
<dbReference type="InterPro" id="IPR001453">
    <property type="entry name" value="MoaB/Mog_dom"/>
</dbReference>
<proteinExistence type="inferred from homology"/>
<dbReference type="SUPFAM" id="SSF53218">
    <property type="entry name" value="Molybdenum cofactor biosynthesis proteins"/>
    <property type="match status" value="1"/>
</dbReference>
<comment type="function">
    <text evidence="1 6">Catalyzes the insertion of molybdate into adenylated molybdopterin with the concomitant release of AMP.</text>
</comment>
<dbReference type="InterPro" id="IPR005111">
    <property type="entry name" value="MoeA_C_domain_IV"/>
</dbReference>
<dbReference type="OrthoDB" id="9804758at2"/>
<dbReference type="NCBIfam" id="TIGR00177">
    <property type="entry name" value="molyb_syn"/>
    <property type="match status" value="1"/>
</dbReference>
<dbReference type="UniPathway" id="UPA00344"/>
<evidence type="ECO:0000313" key="9">
    <source>
        <dbReference type="Proteomes" id="UP000239366"/>
    </source>
</evidence>
<keyword evidence="9" id="KW-1185">Reference proteome</keyword>
<dbReference type="AlphaFoldDB" id="A0A2S7T5S5"/>
<dbReference type="Gene3D" id="2.170.190.11">
    <property type="entry name" value="Molybdopterin biosynthesis moea protein, domain 3"/>
    <property type="match status" value="1"/>
</dbReference>
<feature type="domain" description="MoaB/Mog" evidence="7">
    <location>
        <begin position="175"/>
        <end position="314"/>
    </location>
</feature>
<comment type="caution">
    <text evidence="8">The sequence shown here is derived from an EMBL/GenBank/DDBJ whole genome shotgun (WGS) entry which is preliminary data.</text>
</comment>
<keyword evidence="6" id="KW-0500">Molybdenum</keyword>
<keyword evidence="4 6" id="KW-0501">Molybdenum cofactor biosynthesis</keyword>
<dbReference type="GO" id="GO:0006777">
    <property type="term" value="P:Mo-molybdopterin cofactor biosynthetic process"/>
    <property type="evidence" value="ECO:0007669"/>
    <property type="project" value="UniProtKB-UniRule"/>
</dbReference>
<dbReference type="PANTHER" id="PTHR10192:SF5">
    <property type="entry name" value="GEPHYRIN"/>
    <property type="match status" value="1"/>
</dbReference>
<comment type="similarity">
    <text evidence="3 6">Belongs to the MoeA family.</text>
</comment>
<dbReference type="CDD" id="cd00887">
    <property type="entry name" value="MoeA"/>
    <property type="match status" value="1"/>
</dbReference>
<keyword evidence="6" id="KW-0460">Magnesium</keyword>
<dbReference type="InterPro" id="IPR036688">
    <property type="entry name" value="MoeA_C_domain_IV_sf"/>
</dbReference>
<dbReference type="GO" id="GO:0046872">
    <property type="term" value="F:metal ion binding"/>
    <property type="evidence" value="ECO:0007669"/>
    <property type="project" value="UniProtKB-UniRule"/>
</dbReference>
<evidence type="ECO:0000259" key="7">
    <source>
        <dbReference type="SMART" id="SM00852"/>
    </source>
</evidence>
<dbReference type="GO" id="GO:0005829">
    <property type="term" value="C:cytosol"/>
    <property type="evidence" value="ECO:0007669"/>
    <property type="project" value="TreeGrafter"/>
</dbReference>
<dbReference type="GO" id="GO:0061599">
    <property type="term" value="F:molybdopterin molybdotransferase activity"/>
    <property type="evidence" value="ECO:0007669"/>
    <property type="project" value="UniProtKB-UniRule"/>
</dbReference>
<dbReference type="InterPro" id="IPR036425">
    <property type="entry name" value="MoaB/Mog-like_dom_sf"/>
</dbReference>
<dbReference type="EC" id="2.10.1.1" evidence="6"/>
<dbReference type="SMART" id="SM00852">
    <property type="entry name" value="MoCF_biosynth"/>
    <property type="match status" value="1"/>
</dbReference>
<dbReference type="PROSITE" id="PS01079">
    <property type="entry name" value="MOCF_BIOSYNTHESIS_2"/>
    <property type="match status" value="1"/>
</dbReference>
<dbReference type="Pfam" id="PF00994">
    <property type="entry name" value="MoCF_biosynth"/>
    <property type="match status" value="1"/>
</dbReference>
<dbReference type="Gene3D" id="2.40.340.10">
    <property type="entry name" value="MoeA, C-terminal, domain IV"/>
    <property type="match status" value="1"/>
</dbReference>
<accession>A0A2S7T5S5</accession>
<sequence length="398" mass="43880">MITPAEAHQLISEHLFKPEKETLSFEKTRGRISAEPILADRDLPPFNRVTKDGVALHTASFDLVNREGVIETLRAAGDPQYRLKDPEKAVEIMTGSPLPLGTDAVVMYEEIKREKNRILLQEEVTPGQNIHPQGQDAQKGDVLLKAGSRMGSAEIGLLASVGKTELQVHSVPKVAIVATGNELVLPHEEPAPHQIRMSNVYSLQAGLEELGIPCSIQIIRDDKELLRQDLASLLEQNDLLICSGGVSKGRYDYLPEVLPELGIQKVFHRVRQKPGKPLWFGADRTKGKVVFALPGNPASTFSNFILYVLPWLRKSLGLETKAERVVMKEHFYNPSDLWRHIQVKLVSVQGQLKAELLTGNGSGDLVSLAQADGLISIPPQSAVEADEPVAYQSFQLIL</sequence>
<dbReference type="Gene3D" id="3.40.980.10">
    <property type="entry name" value="MoaB/Mog-like domain"/>
    <property type="match status" value="1"/>
</dbReference>
<organism evidence="8 9">
    <name type="scientific">Aureicoccus marinus</name>
    <dbReference type="NCBI Taxonomy" id="754435"/>
    <lineage>
        <taxon>Bacteria</taxon>
        <taxon>Pseudomonadati</taxon>
        <taxon>Bacteroidota</taxon>
        <taxon>Flavobacteriia</taxon>
        <taxon>Flavobacteriales</taxon>
        <taxon>Flavobacteriaceae</taxon>
        <taxon>Aureicoccus</taxon>
    </lineage>
</organism>
<dbReference type="InterPro" id="IPR036135">
    <property type="entry name" value="MoeA_linker/N_sf"/>
</dbReference>
<evidence type="ECO:0000313" key="8">
    <source>
        <dbReference type="EMBL" id="PQJ15014.1"/>
    </source>
</evidence>
<name>A0A2S7T5S5_9FLAO</name>